<dbReference type="PROSITE" id="PS00217">
    <property type="entry name" value="SUGAR_TRANSPORT_2"/>
    <property type="match status" value="1"/>
</dbReference>
<feature type="transmembrane region" description="Helical" evidence="8">
    <location>
        <begin position="170"/>
        <end position="193"/>
    </location>
</feature>
<evidence type="ECO:0000256" key="1">
    <source>
        <dbReference type="ARBA" id="ARBA00004141"/>
    </source>
</evidence>
<feature type="transmembrane region" description="Helical" evidence="8">
    <location>
        <begin position="119"/>
        <end position="139"/>
    </location>
</feature>
<keyword evidence="5 8" id="KW-1133">Transmembrane helix</keyword>
<evidence type="ECO:0000313" key="11">
    <source>
        <dbReference type="Proteomes" id="UP000000707"/>
    </source>
</evidence>
<organism evidence="11">
    <name type="scientific">Candida tenuis (strain ATCC 10573 / BCRC 21748 / CBS 615 / JCM 9827 / NBRC 10315 / NRRL Y-1498 / VKM Y-70)</name>
    <name type="common">Yeast</name>
    <name type="synonym">Yamadazyma tenuis</name>
    <dbReference type="NCBI Taxonomy" id="590646"/>
    <lineage>
        <taxon>Eukaryota</taxon>
        <taxon>Fungi</taxon>
        <taxon>Dikarya</taxon>
        <taxon>Ascomycota</taxon>
        <taxon>Saccharomycotina</taxon>
        <taxon>Pichiomycetes</taxon>
        <taxon>Debaryomycetaceae</taxon>
        <taxon>Yamadazyma</taxon>
    </lineage>
</organism>
<feature type="transmembrane region" description="Helical" evidence="8">
    <location>
        <begin position="205"/>
        <end position="224"/>
    </location>
</feature>
<accession>G3B445</accession>
<feature type="transmembrane region" description="Helical" evidence="8">
    <location>
        <begin position="67"/>
        <end position="92"/>
    </location>
</feature>
<feature type="transmembrane region" description="Helical" evidence="8">
    <location>
        <begin position="396"/>
        <end position="417"/>
    </location>
</feature>
<keyword evidence="11" id="KW-1185">Reference proteome</keyword>
<dbReference type="OrthoDB" id="6612291at2759"/>
<evidence type="ECO:0000256" key="2">
    <source>
        <dbReference type="ARBA" id="ARBA00010992"/>
    </source>
</evidence>
<evidence type="ECO:0000313" key="10">
    <source>
        <dbReference type="EMBL" id="EGV63772.1"/>
    </source>
</evidence>
<name>G3B445_CANTC</name>
<feature type="transmembrane region" description="Helical" evidence="8">
    <location>
        <begin position="146"/>
        <end position="164"/>
    </location>
</feature>
<dbReference type="PANTHER" id="PTHR48022">
    <property type="entry name" value="PLASTIDIC GLUCOSE TRANSPORTER 4"/>
    <property type="match status" value="1"/>
</dbReference>
<evidence type="ECO:0000259" key="9">
    <source>
        <dbReference type="PROSITE" id="PS50850"/>
    </source>
</evidence>
<dbReference type="GO" id="GO:0016020">
    <property type="term" value="C:membrane"/>
    <property type="evidence" value="ECO:0007669"/>
    <property type="project" value="UniProtKB-SubCell"/>
</dbReference>
<feature type="transmembrane region" description="Helical" evidence="8">
    <location>
        <begin position="244"/>
        <end position="265"/>
    </location>
</feature>
<gene>
    <name evidence="10" type="ORF">CANTEDRAFT_121412</name>
</gene>
<keyword evidence="3 7" id="KW-0813">Transport</keyword>
<dbReference type="Gene3D" id="1.20.1250.20">
    <property type="entry name" value="MFS general substrate transporter like domains"/>
    <property type="match status" value="1"/>
</dbReference>
<dbReference type="InterPro" id="IPR020846">
    <property type="entry name" value="MFS_dom"/>
</dbReference>
<keyword evidence="4 8" id="KW-0812">Transmembrane</keyword>
<dbReference type="Pfam" id="PF00083">
    <property type="entry name" value="Sugar_tr"/>
    <property type="match status" value="1"/>
</dbReference>
<proteinExistence type="inferred from homology"/>
<feature type="transmembrane region" description="Helical" evidence="8">
    <location>
        <begin position="429"/>
        <end position="448"/>
    </location>
</feature>
<protein>
    <recommendedName>
        <fullName evidence="9">Major facilitator superfamily (MFS) profile domain-containing protein</fullName>
    </recommendedName>
</protein>
<feature type="domain" description="Major facilitator superfamily (MFS) profile" evidence="9">
    <location>
        <begin position="70"/>
        <end position="520"/>
    </location>
</feature>
<feature type="transmembrane region" description="Helical" evidence="8">
    <location>
        <begin position="498"/>
        <end position="516"/>
    </location>
</feature>
<dbReference type="PANTHER" id="PTHR48022:SF83">
    <property type="entry name" value="MAJOR FACILITATOR SUPERFAMILY (MFS) PROFILE DOMAIN-CONTAINING PROTEIN"/>
    <property type="match status" value="1"/>
</dbReference>
<sequence>MPSTSVANQSKWNGNVEIYPNSDDDVGNYIARAALAKTAFVLEDAKAATTEEHELTLAEAFKHHKKAIFWAAVLSLTIVMEGYDNILISSFYGYPSFQRKYGEPVGDGSYQLSGKWQSALGAASSVGTIFGVFANGFLIERFGHRMVIMASLVVMSAFIFIPFFAPSVGILVFGQVMCGLPWGIFATMGPTYSSEVCPMALRGHLTAYVNMCWAIGQFIAAGVLQGLVDNTTEWSYRVPFAVQWAWPIPLFILTFLAPNSPWWLVRKGDHEGAEKSLKRLASKAVHHRIPNQVALMIHTNALEQAQHQSKSNDEKGWRGYLQCFKGTNLRRTEIACMAIAGQVASGSTLMYSPSYFFSNAGLSADNVYKLNLGVTGISFTGCVVSWFLLPNFGRRTIYVTGYTILSIFLLLTAILATPNQSDGLQWTQAVFTIIWVGTYASTIGPLGFTILSEISATRLRAQTVAIGRNAYNLISLISQVIEPYMINPTEGNLKGKTAYIWFGTAFPTLLWCYFRLPETKGRTYEELDILFERRIGARKFSSTEVELEHVEVDLPGTKE</sequence>
<dbReference type="EMBL" id="GL996521">
    <property type="protein sequence ID" value="EGV63772.1"/>
    <property type="molecule type" value="Genomic_DNA"/>
</dbReference>
<dbReference type="InterPro" id="IPR005828">
    <property type="entry name" value="MFS_sugar_transport-like"/>
</dbReference>
<evidence type="ECO:0000256" key="3">
    <source>
        <dbReference type="ARBA" id="ARBA00022448"/>
    </source>
</evidence>
<feature type="transmembrane region" description="Helical" evidence="8">
    <location>
        <begin position="372"/>
        <end position="389"/>
    </location>
</feature>
<dbReference type="AlphaFoldDB" id="G3B445"/>
<evidence type="ECO:0000256" key="6">
    <source>
        <dbReference type="ARBA" id="ARBA00023136"/>
    </source>
</evidence>
<feature type="transmembrane region" description="Helical" evidence="8">
    <location>
        <begin position="469"/>
        <end position="486"/>
    </location>
</feature>
<dbReference type="InterPro" id="IPR003663">
    <property type="entry name" value="Sugar/inositol_transpt"/>
</dbReference>
<reference evidence="10 11" key="1">
    <citation type="journal article" date="2011" name="Proc. Natl. Acad. Sci. U.S.A.">
        <title>Comparative genomics of xylose-fermenting fungi for enhanced biofuel production.</title>
        <authorList>
            <person name="Wohlbach D.J."/>
            <person name="Kuo A."/>
            <person name="Sato T.K."/>
            <person name="Potts K.M."/>
            <person name="Salamov A.A."/>
            <person name="LaButti K.M."/>
            <person name="Sun H."/>
            <person name="Clum A."/>
            <person name="Pangilinan J.L."/>
            <person name="Lindquist E.A."/>
            <person name="Lucas S."/>
            <person name="Lapidus A."/>
            <person name="Jin M."/>
            <person name="Gunawan C."/>
            <person name="Balan V."/>
            <person name="Dale B.E."/>
            <person name="Jeffries T.W."/>
            <person name="Zinkel R."/>
            <person name="Barry K.W."/>
            <person name="Grigoriev I.V."/>
            <person name="Gasch A.P."/>
        </authorList>
    </citation>
    <scope>NUCLEOTIDE SEQUENCE [LARGE SCALE GENOMIC DNA]</scope>
    <source>
        <strain evidence="11">ATCC 10573 / BCRC 21748 / CBS 615 / JCM 9827 / NBRC 10315 / NRRL Y-1498 / VKM Y-70</strain>
    </source>
</reference>
<dbReference type="Proteomes" id="UP000000707">
    <property type="component" value="Unassembled WGS sequence"/>
</dbReference>
<dbReference type="NCBIfam" id="TIGR00879">
    <property type="entry name" value="SP"/>
    <property type="match status" value="1"/>
</dbReference>
<dbReference type="InterPro" id="IPR036259">
    <property type="entry name" value="MFS_trans_sf"/>
</dbReference>
<evidence type="ECO:0000256" key="4">
    <source>
        <dbReference type="ARBA" id="ARBA00022692"/>
    </source>
</evidence>
<dbReference type="SUPFAM" id="SSF103473">
    <property type="entry name" value="MFS general substrate transporter"/>
    <property type="match status" value="1"/>
</dbReference>
<dbReference type="FunFam" id="1.20.1250.20:FF:000078">
    <property type="entry name" value="MFS maltose transporter, putative"/>
    <property type="match status" value="1"/>
</dbReference>
<dbReference type="InterPro" id="IPR005829">
    <property type="entry name" value="Sugar_transporter_CS"/>
</dbReference>
<evidence type="ECO:0000256" key="5">
    <source>
        <dbReference type="ARBA" id="ARBA00022989"/>
    </source>
</evidence>
<dbReference type="GO" id="GO:0005351">
    <property type="term" value="F:carbohydrate:proton symporter activity"/>
    <property type="evidence" value="ECO:0007669"/>
    <property type="project" value="TreeGrafter"/>
</dbReference>
<dbReference type="InterPro" id="IPR050360">
    <property type="entry name" value="MFS_Sugar_Transporters"/>
</dbReference>
<evidence type="ECO:0000256" key="8">
    <source>
        <dbReference type="SAM" id="Phobius"/>
    </source>
</evidence>
<feature type="transmembrane region" description="Helical" evidence="8">
    <location>
        <begin position="334"/>
        <end position="352"/>
    </location>
</feature>
<dbReference type="PROSITE" id="PS50850">
    <property type="entry name" value="MFS"/>
    <property type="match status" value="1"/>
</dbReference>
<keyword evidence="6 8" id="KW-0472">Membrane</keyword>
<comment type="subcellular location">
    <subcellularLocation>
        <location evidence="1">Membrane</location>
        <topology evidence="1">Multi-pass membrane protein</topology>
    </subcellularLocation>
</comment>
<dbReference type="eggNOG" id="KOG0254">
    <property type="taxonomic scope" value="Eukaryota"/>
</dbReference>
<evidence type="ECO:0000256" key="7">
    <source>
        <dbReference type="RuleBase" id="RU003346"/>
    </source>
</evidence>
<comment type="similarity">
    <text evidence="2 7">Belongs to the major facilitator superfamily. Sugar transporter (TC 2.A.1.1) family.</text>
</comment>